<dbReference type="InterPro" id="IPR005031">
    <property type="entry name" value="COQ10_START"/>
</dbReference>
<dbReference type="EMBL" id="CP138896">
    <property type="protein sequence ID" value="WPK25485.1"/>
    <property type="molecule type" value="Genomic_DNA"/>
</dbReference>
<dbReference type="CDD" id="cd07813">
    <property type="entry name" value="COQ10p_like"/>
    <property type="match status" value="1"/>
</dbReference>
<sequence>MLAQRMAIRRTFFSATKGNKHRLTKRVAVSPLLLFEVVSDVARYNEFVPFVTRSFVDARNEQGLPTQGGFRVGWKDFDEEFVCRLSCVKDKSIVAESLTELLFTHLRNDWQFRPVKSRLEGTLHTVVDFTLLFLFRNPLYNSVSSMFQERVSQIMIDAFEKRARELEDRQKQVEE</sequence>
<dbReference type="RefSeq" id="XP_062877867.1">
    <property type="nucleotide sequence ID" value="XM_063021797.1"/>
</dbReference>
<dbReference type="GO" id="GO:0005739">
    <property type="term" value="C:mitochondrion"/>
    <property type="evidence" value="ECO:0007669"/>
    <property type="project" value="TreeGrafter"/>
</dbReference>
<dbReference type="AlphaFoldDB" id="A0AAX4HCR7"/>
<dbReference type="GeneID" id="88173866"/>
<proteinExistence type="inferred from homology"/>
<organism evidence="5 6">
    <name type="scientific">Australozyma saopauloensis</name>
    <dbReference type="NCBI Taxonomy" id="291208"/>
    <lineage>
        <taxon>Eukaryota</taxon>
        <taxon>Fungi</taxon>
        <taxon>Dikarya</taxon>
        <taxon>Ascomycota</taxon>
        <taxon>Saccharomycotina</taxon>
        <taxon>Pichiomycetes</taxon>
        <taxon>Metschnikowiaceae</taxon>
        <taxon>Australozyma</taxon>
    </lineage>
</organism>
<gene>
    <name evidence="5" type="ORF">PUMCH_002802</name>
</gene>
<evidence type="ECO:0000256" key="2">
    <source>
        <dbReference type="ARBA" id="ARBA00011814"/>
    </source>
</evidence>
<feature type="domain" description="Coenzyme Q-binding protein COQ10 START" evidence="4">
    <location>
        <begin position="27"/>
        <end position="160"/>
    </location>
</feature>
<dbReference type="Pfam" id="PF03364">
    <property type="entry name" value="Polyketide_cyc"/>
    <property type="match status" value="1"/>
</dbReference>
<dbReference type="Gene3D" id="3.30.530.20">
    <property type="match status" value="1"/>
</dbReference>
<dbReference type="KEGG" id="asau:88173866"/>
<comment type="function">
    <text evidence="3">Required for the function of coenzyme Q in the respiratory chain. May serve as a chaperone or may be involved in the transport of Q6 from its site of synthesis to the catalytic sites of the respiratory complexes.</text>
</comment>
<dbReference type="InterPro" id="IPR044996">
    <property type="entry name" value="COQ10-like"/>
</dbReference>
<evidence type="ECO:0000256" key="1">
    <source>
        <dbReference type="ARBA" id="ARBA00006885"/>
    </source>
</evidence>
<evidence type="ECO:0000313" key="6">
    <source>
        <dbReference type="Proteomes" id="UP001338582"/>
    </source>
</evidence>
<protein>
    <recommendedName>
        <fullName evidence="4">Coenzyme Q-binding protein COQ10 START domain-containing protein</fullName>
    </recommendedName>
</protein>
<comment type="subunit">
    <text evidence="2">Interacts with coenzyme Q.</text>
</comment>
<dbReference type="SUPFAM" id="SSF55961">
    <property type="entry name" value="Bet v1-like"/>
    <property type="match status" value="1"/>
</dbReference>
<dbReference type="InterPro" id="IPR023393">
    <property type="entry name" value="START-like_dom_sf"/>
</dbReference>
<keyword evidence="6" id="KW-1185">Reference proteome</keyword>
<dbReference type="PANTHER" id="PTHR12901">
    <property type="entry name" value="SPERM PROTEIN HOMOLOG"/>
    <property type="match status" value="1"/>
</dbReference>
<dbReference type="GO" id="GO:0048039">
    <property type="term" value="F:ubiquinone binding"/>
    <property type="evidence" value="ECO:0007669"/>
    <property type="project" value="InterPro"/>
</dbReference>
<evidence type="ECO:0000256" key="3">
    <source>
        <dbReference type="ARBA" id="ARBA00024947"/>
    </source>
</evidence>
<dbReference type="PANTHER" id="PTHR12901:SF10">
    <property type="entry name" value="COENZYME Q-BINDING PROTEIN COQ10, MITOCHONDRIAL"/>
    <property type="match status" value="1"/>
</dbReference>
<evidence type="ECO:0000259" key="4">
    <source>
        <dbReference type="Pfam" id="PF03364"/>
    </source>
</evidence>
<reference evidence="5 6" key="1">
    <citation type="submission" date="2023-10" db="EMBL/GenBank/DDBJ databases">
        <title>Draft Genome Sequence of Candida saopaulonensis from a very Premature Infant with Sepsis.</title>
        <authorList>
            <person name="Ning Y."/>
            <person name="Dai R."/>
            <person name="Xiao M."/>
            <person name="Xu Y."/>
            <person name="Yan Q."/>
            <person name="Zhang L."/>
        </authorList>
    </citation>
    <scope>NUCLEOTIDE SEQUENCE [LARGE SCALE GENOMIC DNA]</scope>
    <source>
        <strain evidence="5 6">19XY460</strain>
    </source>
</reference>
<comment type="similarity">
    <text evidence="1">Belongs to the COQ10 family.</text>
</comment>
<accession>A0AAX4HCR7</accession>
<dbReference type="GO" id="GO:0045333">
    <property type="term" value="P:cellular respiration"/>
    <property type="evidence" value="ECO:0007669"/>
    <property type="project" value="InterPro"/>
</dbReference>
<dbReference type="Proteomes" id="UP001338582">
    <property type="component" value="Chromosome 3"/>
</dbReference>
<evidence type="ECO:0000313" key="5">
    <source>
        <dbReference type="EMBL" id="WPK25485.1"/>
    </source>
</evidence>
<name>A0AAX4HCR7_9ASCO</name>